<dbReference type="EMBL" id="KZ293786">
    <property type="protein sequence ID" value="PBK79318.1"/>
    <property type="molecule type" value="Genomic_DNA"/>
</dbReference>
<dbReference type="AlphaFoldDB" id="A0A2H3CLQ8"/>
<organism evidence="1 2">
    <name type="scientific">Armillaria gallica</name>
    <name type="common">Bulbous honey fungus</name>
    <name type="synonym">Armillaria bulbosa</name>
    <dbReference type="NCBI Taxonomy" id="47427"/>
    <lineage>
        <taxon>Eukaryota</taxon>
        <taxon>Fungi</taxon>
        <taxon>Dikarya</taxon>
        <taxon>Basidiomycota</taxon>
        <taxon>Agaricomycotina</taxon>
        <taxon>Agaricomycetes</taxon>
        <taxon>Agaricomycetidae</taxon>
        <taxon>Agaricales</taxon>
        <taxon>Marasmiineae</taxon>
        <taxon>Physalacriaceae</taxon>
        <taxon>Armillaria</taxon>
    </lineage>
</organism>
<proteinExistence type="predicted"/>
<accession>A0A2H3CLQ8</accession>
<dbReference type="Proteomes" id="UP000217790">
    <property type="component" value="Unassembled WGS sequence"/>
</dbReference>
<gene>
    <name evidence="1" type="ORF">ARMGADRAFT_1069473</name>
</gene>
<evidence type="ECO:0000313" key="1">
    <source>
        <dbReference type="EMBL" id="PBK79318.1"/>
    </source>
</evidence>
<keyword evidence="2" id="KW-1185">Reference proteome</keyword>
<evidence type="ECO:0000313" key="2">
    <source>
        <dbReference type="Proteomes" id="UP000217790"/>
    </source>
</evidence>
<name>A0A2H3CLQ8_ARMGA</name>
<protein>
    <submittedName>
        <fullName evidence="1">Uncharacterized protein</fullName>
    </submittedName>
</protein>
<reference evidence="2" key="1">
    <citation type="journal article" date="2017" name="Nat. Ecol. Evol.">
        <title>Genome expansion and lineage-specific genetic innovations in the forest pathogenic fungi Armillaria.</title>
        <authorList>
            <person name="Sipos G."/>
            <person name="Prasanna A.N."/>
            <person name="Walter M.C."/>
            <person name="O'Connor E."/>
            <person name="Balint B."/>
            <person name="Krizsan K."/>
            <person name="Kiss B."/>
            <person name="Hess J."/>
            <person name="Varga T."/>
            <person name="Slot J."/>
            <person name="Riley R."/>
            <person name="Boka B."/>
            <person name="Rigling D."/>
            <person name="Barry K."/>
            <person name="Lee J."/>
            <person name="Mihaltcheva S."/>
            <person name="LaButti K."/>
            <person name="Lipzen A."/>
            <person name="Waldron R."/>
            <person name="Moloney N.M."/>
            <person name="Sperisen C."/>
            <person name="Kredics L."/>
            <person name="Vagvoelgyi C."/>
            <person name="Patrignani A."/>
            <person name="Fitzpatrick D."/>
            <person name="Nagy I."/>
            <person name="Doyle S."/>
            <person name="Anderson J.B."/>
            <person name="Grigoriev I.V."/>
            <person name="Gueldener U."/>
            <person name="Muensterkoetter M."/>
            <person name="Nagy L.G."/>
        </authorList>
    </citation>
    <scope>NUCLEOTIDE SEQUENCE [LARGE SCALE GENOMIC DNA]</scope>
    <source>
        <strain evidence="2">Ar21-2</strain>
    </source>
</reference>
<dbReference type="InParanoid" id="A0A2H3CLQ8"/>
<sequence>MTPLFLRQAPKGDNIFCQIVNSRLRDALGNSLVQGRDRKTLKTLIKTGDTDCPAFKVKLQAKEHNSFTAATTTSEIGGYPTWWLATCGTIFAGKRIEMDVETGGARSCHRIPPAINWRSFAGVIALAHFIKHALFGIQSLTDDWDKVSVRG</sequence>